<keyword evidence="5" id="KW-1185">Reference proteome</keyword>
<reference evidence="4 5" key="1">
    <citation type="submission" date="2018-04" db="EMBL/GenBank/DDBJ databases">
        <title>The genome of golden apple snail Pomacea canaliculata provides insight into stress tolerance and invasive adaptation.</title>
        <authorList>
            <person name="Liu C."/>
            <person name="Liu B."/>
            <person name="Ren Y."/>
            <person name="Zhang Y."/>
            <person name="Wang H."/>
            <person name="Li S."/>
            <person name="Jiang F."/>
            <person name="Yin L."/>
            <person name="Zhang G."/>
            <person name="Qian W."/>
            <person name="Fan W."/>
        </authorList>
    </citation>
    <scope>NUCLEOTIDE SEQUENCE [LARGE SCALE GENOMIC DNA]</scope>
    <source>
        <strain evidence="4">SZHN2017</strain>
        <tissue evidence="4">Muscle</tissue>
    </source>
</reference>
<evidence type="ECO:0000256" key="3">
    <source>
        <dbReference type="SAM" id="SignalP"/>
    </source>
</evidence>
<feature type="region of interest" description="Disordered" evidence="2">
    <location>
        <begin position="128"/>
        <end position="315"/>
    </location>
</feature>
<organism evidence="4 5">
    <name type="scientific">Pomacea canaliculata</name>
    <name type="common">Golden apple snail</name>
    <dbReference type="NCBI Taxonomy" id="400727"/>
    <lineage>
        <taxon>Eukaryota</taxon>
        <taxon>Metazoa</taxon>
        <taxon>Spiralia</taxon>
        <taxon>Lophotrochozoa</taxon>
        <taxon>Mollusca</taxon>
        <taxon>Gastropoda</taxon>
        <taxon>Caenogastropoda</taxon>
        <taxon>Architaenioglossa</taxon>
        <taxon>Ampullarioidea</taxon>
        <taxon>Ampullariidae</taxon>
        <taxon>Pomacea</taxon>
    </lineage>
</organism>
<dbReference type="EMBL" id="PZQS01000004">
    <property type="protein sequence ID" value="PVD32104.1"/>
    <property type="molecule type" value="Genomic_DNA"/>
</dbReference>
<evidence type="ECO:0000256" key="2">
    <source>
        <dbReference type="SAM" id="MobiDB-lite"/>
    </source>
</evidence>
<accession>A0A2T7PFD1</accession>
<evidence type="ECO:0008006" key="6">
    <source>
        <dbReference type="Google" id="ProtNLM"/>
    </source>
</evidence>
<gene>
    <name evidence="4" type="ORF">C0Q70_07532</name>
</gene>
<evidence type="ECO:0000256" key="1">
    <source>
        <dbReference type="ARBA" id="ARBA00022729"/>
    </source>
</evidence>
<feature type="region of interest" description="Disordered" evidence="2">
    <location>
        <begin position="633"/>
        <end position="671"/>
    </location>
</feature>
<feature type="compositionally biased region" description="Low complexity" evidence="2">
    <location>
        <begin position="523"/>
        <end position="532"/>
    </location>
</feature>
<feature type="compositionally biased region" description="Basic and acidic residues" evidence="2">
    <location>
        <begin position="139"/>
        <end position="191"/>
    </location>
</feature>
<dbReference type="CDD" id="cd00117">
    <property type="entry name" value="TFP"/>
    <property type="match status" value="1"/>
</dbReference>
<dbReference type="Proteomes" id="UP000245119">
    <property type="component" value="Linkage Group LG4"/>
</dbReference>
<dbReference type="OrthoDB" id="6159808at2759"/>
<feature type="region of interest" description="Disordered" evidence="2">
    <location>
        <begin position="515"/>
        <end position="592"/>
    </location>
</feature>
<feature type="compositionally biased region" description="Basic and acidic residues" evidence="2">
    <location>
        <begin position="269"/>
        <end position="295"/>
    </location>
</feature>
<feature type="compositionally biased region" description="Low complexity" evidence="2">
    <location>
        <begin position="633"/>
        <end position="649"/>
    </location>
</feature>
<comment type="caution">
    <text evidence="4">The sequence shown here is derived from an EMBL/GenBank/DDBJ whole genome shotgun (WGS) entry which is preliminary data.</text>
</comment>
<keyword evidence="1 3" id="KW-0732">Signal</keyword>
<feature type="region of interest" description="Disordered" evidence="2">
    <location>
        <begin position="363"/>
        <end position="389"/>
    </location>
</feature>
<evidence type="ECO:0000313" key="4">
    <source>
        <dbReference type="EMBL" id="PVD32104.1"/>
    </source>
</evidence>
<feature type="compositionally biased region" description="Basic and acidic residues" evidence="2">
    <location>
        <begin position="533"/>
        <end position="542"/>
    </location>
</feature>
<dbReference type="PANTHER" id="PTHR33562">
    <property type="entry name" value="ATILLA, ISOFORM B-RELATED-RELATED"/>
    <property type="match status" value="1"/>
</dbReference>
<feature type="signal peptide" evidence="3">
    <location>
        <begin position="1"/>
        <end position="19"/>
    </location>
</feature>
<feature type="compositionally biased region" description="Basic and acidic residues" evidence="2">
    <location>
        <begin position="198"/>
        <end position="244"/>
    </location>
</feature>
<proteinExistence type="predicted"/>
<sequence>MDRIFFLLVVSVVTKTGHASIKCHDCSSWNPYCKEKVDAPFKSAVATIECEKTSTCFLKKDESGVINRGCADWWMESQVDIHYTGCQTQHVPWLGEMTWCFCKKDYCNGGSIDMLSKGILPEIKEFPKDEWGDYSEDDWSSKSEGSEDSGKDEGAEEGSEKSEEGKKSGGKTGDEEGESGKGSKGKSEKSGKGGKSSGGEKEGKSGKGESGSKDEEEEEKKSDNKADEGSKWSDGGRRPSKTFDDTNPGYVGGSTKTGDSKYRVWFWHADSDRPQKQSEEDQWRAPAQVEKDDGRGQPLAPGLGSFPISAHEMRKPNLEEITNRDGSTDGARASESDDVTTGAWKWGLGWAHIKPWWLKDEQDKKPTMKPRRWTPRPTSPPVLDDQGKVGLSSKWVRGGRLMELEELADNTNNVESRPADITGGNNPIMVDISKQEFFCWDCYSDSPLCGDKVDTVKAAYLGKSACSETNKCFVRNDGGGENALSAAAAAAAAAGYLPQSIMAARDHPVSRSSVSQLSPFALQSQKTTTRQTRSTERVDSSHYTDSTVGQHTTIQVQSTDRENTTRFNRSTEPEDATRLARSTDQEVTTRQVLSTGREDTTLSFHVDKETEMLHETNTTAAVRGESGISTSIITTTNSTNTNNSTVSTTAPEHWLATSTGNSSTESTRLEKSLNDGYEKKDDLKALL</sequence>
<dbReference type="InterPro" id="IPR050975">
    <property type="entry name" value="Sleep_regulator"/>
</dbReference>
<feature type="chain" id="PRO_5015531214" description="Protein quiver" evidence="3">
    <location>
        <begin position="20"/>
        <end position="687"/>
    </location>
</feature>
<feature type="compositionally biased region" description="Polar residues" evidence="2">
    <location>
        <begin position="543"/>
        <end position="558"/>
    </location>
</feature>
<feature type="compositionally biased region" description="Polar residues" evidence="2">
    <location>
        <begin position="656"/>
        <end position="666"/>
    </location>
</feature>
<name>A0A2T7PFD1_POMCA</name>
<dbReference type="AlphaFoldDB" id="A0A2T7PFD1"/>
<protein>
    <recommendedName>
        <fullName evidence="6">Protein quiver</fullName>
    </recommendedName>
</protein>
<evidence type="ECO:0000313" key="5">
    <source>
        <dbReference type="Proteomes" id="UP000245119"/>
    </source>
</evidence>
<feature type="compositionally biased region" description="Basic and acidic residues" evidence="2">
    <location>
        <begin position="559"/>
        <end position="584"/>
    </location>
</feature>